<dbReference type="Gene3D" id="3.40.50.300">
    <property type="entry name" value="P-loop containing nucleotide triphosphate hydrolases"/>
    <property type="match status" value="1"/>
</dbReference>
<dbReference type="HOGENOM" id="CLU_1028783_0_0_1"/>
<dbReference type="GO" id="GO:0005737">
    <property type="term" value="C:cytoplasm"/>
    <property type="evidence" value="ECO:0007669"/>
    <property type="project" value="TreeGrafter"/>
</dbReference>
<evidence type="ECO:0000256" key="5">
    <source>
        <dbReference type="ARBA" id="ARBA00034808"/>
    </source>
</evidence>
<dbReference type="InterPro" id="IPR027417">
    <property type="entry name" value="P-loop_NTPase"/>
</dbReference>
<evidence type="ECO:0000256" key="4">
    <source>
        <dbReference type="ARBA" id="ARBA00034617"/>
    </source>
</evidence>
<comment type="similarity">
    <text evidence="1">Belongs to the helicase family. RecQ subfamily.</text>
</comment>
<dbReference type="EMBL" id="KN829183">
    <property type="protein sequence ID" value="KIK74080.1"/>
    <property type="molecule type" value="Genomic_DNA"/>
</dbReference>
<gene>
    <name evidence="7" type="ORF">PAXRUDRAFT_29197</name>
</gene>
<dbReference type="Proteomes" id="UP000054538">
    <property type="component" value="Unassembled WGS sequence"/>
</dbReference>
<keyword evidence="3" id="KW-0413">Isomerase</keyword>
<dbReference type="SMART" id="SM00490">
    <property type="entry name" value="HELICc"/>
    <property type="match status" value="1"/>
</dbReference>
<sequence length="271" mass="29978">GGKTTVFYGILLILGHLKKSPIHELGCFKFPNNPVIMIVMPLNELGNMHAAEMTAMGLKAVAINSETITAALDENRDLLDESRMPYVKAWACTVATSTSQGFCASDPISVLFLVGDRFPNIAWVLDDGKKVVVYCKTIELVFCVALYLWSQCPPGPERMKIVWVWYSLTCSKYNNKMLDLFTNHPGTKVIIATITFGMGMNLKNISEVINLGMPYSLSSDIQQKGWAGRDLKTAAVGYTYVEGSKVNVIRQALTASKQQSTRSMEVQDQPH</sequence>
<dbReference type="AlphaFoldDB" id="A0A0D0DA59"/>
<dbReference type="PROSITE" id="PS51194">
    <property type="entry name" value="HELICASE_CTER"/>
    <property type="match status" value="1"/>
</dbReference>
<evidence type="ECO:0000313" key="8">
    <source>
        <dbReference type="Proteomes" id="UP000054538"/>
    </source>
</evidence>
<feature type="domain" description="Helicase C-terminal" evidence="6">
    <location>
        <begin position="117"/>
        <end position="271"/>
    </location>
</feature>
<keyword evidence="8" id="KW-1185">Reference proteome</keyword>
<evidence type="ECO:0000256" key="3">
    <source>
        <dbReference type="ARBA" id="ARBA00023235"/>
    </source>
</evidence>
<comment type="catalytic activity">
    <reaction evidence="4">
        <text>Couples ATP hydrolysis with the unwinding of duplex DNA by translocating in the 3'-5' direction.</text>
        <dbReference type="EC" id="5.6.2.4"/>
    </reaction>
</comment>
<feature type="non-terminal residue" evidence="7">
    <location>
        <position position="271"/>
    </location>
</feature>
<dbReference type="OrthoDB" id="2687513at2759"/>
<proteinExistence type="inferred from homology"/>
<dbReference type="GO" id="GO:0000724">
    <property type="term" value="P:double-strand break repair via homologous recombination"/>
    <property type="evidence" value="ECO:0007669"/>
    <property type="project" value="TreeGrafter"/>
</dbReference>
<dbReference type="EC" id="5.6.2.4" evidence="5"/>
<dbReference type="GO" id="GO:0003677">
    <property type="term" value="F:DNA binding"/>
    <property type="evidence" value="ECO:0007669"/>
    <property type="project" value="UniProtKB-KW"/>
</dbReference>
<dbReference type="PANTHER" id="PTHR13710:SF105">
    <property type="entry name" value="ATP-DEPENDENT DNA HELICASE Q1"/>
    <property type="match status" value="1"/>
</dbReference>
<dbReference type="SUPFAM" id="SSF52540">
    <property type="entry name" value="P-loop containing nucleoside triphosphate hydrolases"/>
    <property type="match status" value="1"/>
</dbReference>
<dbReference type="InterPro" id="IPR001650">
    <property type="entry name" value="Helicase_C-like"/>
</dbReference>
<dbReference type="PANTHER" id="PTHR13710">
    <property type="entry name" value="DNA HELICASE RECQ FAMILY MEMBER"/>
    <property type="match status" value="1"/>
</dbReference>
<reference evidence="7 8" key="1">
    <citation type="submission" date="2014-04" db="EMBL/GenBank/DDBJ databases">
        <authorList>
            <consortium name="DOE Joint Genome Institute"/>
            <person name="Kuo A."/>
            <person name="Kohler A."/>
            <person name="Jargeat P."/>
            <person name="Nagy L.G."/>
            <person name="Floudas D."/>
            <person name="Copeland A."/>
            <person name="Barry K.W."/>
            <person name="Cichocki N."/>
            <person name="Veneault-Fourrey C."/>
            <person name="LaButti K."/>
            <person name="Lindquist E.A."/>
            <person name="Lipzen A."/>
            <person name="Lundell T."/>
            <person name="Morin E."/>
            <person name="Murat C."/>
            <person name="Sun H."/>
            <person name="Tunlid A."/>
            <person name="Henrissat B."/>
            <person name="Grigoriev I.V."/>
            <person name="Hibbett D.S."/>
            <person name="Martin F."/>
            <person name="Nordberg H.P."/>
            <person name="Cantor M.N."/>
            <person name="Hua S.X."/>
        </authorList>
    </citation>
    <scope>NUCLEOTIDE SEQUENCE [LARGE SCALE GENOMIC DNA]</scope>
    <source>
        <strain evidence="7 8">Ve08.2h10</strain>
    </source>
</reference>
<organism evidence="7 8">
    <name type="scientific">Paxillus rubicundulus Ve08.2h10</name>
    <dbReference type="NCBI Taxonomy" id="930991"/>
    <lineage>
        <taxon>Eukaryota</taxon>
        <taxon>Fungi</taxon>
        <taxon>Dikarya</taxon>
        <taxon>Basidiomycota</taxon>
        <taxon>Agaricomycotina</taxon>
        <taxon>Agaricomycetes</taxon>
        <taxon>Agaricomycetidae</taxon>
        <taxon>Boletales</taxon>
        <taxon>Paxilineae</taxon>
        <taxon>Paxillaceae</taxon>
        <taxon>Paxillus</taxon>
    </lineage>
</organism>
<keyword evidence="2" id="KW-0238">DNA-binding</keyword>
<dbReference type="GO" id="GO:0009378">
    <property type="term" value="F:four-way junction helicase activity"/>
    <property type="evidence" value="ECO:0007669"/>
    <property type="project" value="TreeGrafter"/>
</dbReference>
<dbReference type="InParanoid" id="A0A0D0DA59"/>
<accession>A0A0D0DA59</accession>
<protein>
    <recommendedName>
        <fullName evidence="5">DNA 3'-5' helicase</fullName>
        <ecNumber evidence="5">5.6.2.4</ecNumber>
    </recommendedName>
</protein>
<reference evidence="8" key="2">
    <citation type="submission" date="2015-01" db="EMBL/GenBank/DDBJ databases">
        <title>Evolutionary Origins and Diversification of the Mycorrhizal Mutualists.</title>
        <authorList>
            <consortium name="DOE Joint Genome Institute"/>
            <consortium name="Mycorrhizal Genomics Consortium"/>
            <person name="Kohler A."/>
            <person name="Kuo A."/>
            <person name="Nagy L.G."/>
            <person name="Floudas D."/>
            <person name="Copeland A."/>
            <person name="Barry K.W."/>
            <person name="Cichocki N."/>
            <person name="Veneault-Fourrey C."/>
            <person name="LaButti K."/>
            <person name="Lindquist E.A."/>
            <person name="Lipzen A."/>
            <person name="Lundell T."/>
            <person name="Morin E."/>
            <person name="Murat C."/>
            <person name="Riley R."/>
            <person name="Ohm R."/>
            <person name="Sun H."/>
            <person name="Tunlid A."/>
            <person name="Henrissat B."/>
            <person name="Grigoriev I.V."/>
            <person name="Hibbett D.S."/>
            <person name="Martin F."/>
        </authorList>
    </citation>
    <scope>NUCLEOTIDE SEQUENCE [LARGE SCALE GENOMIC DNA]</scope>
    <source>
        <strain evidence="8">Ve08.2h10</strain>
    </source>
</reference>
<evidence type="ECO:0000256" key="1">
    <source>
        <dbReference type="ARBA" id="ARBA00005446"/>
    </source>
</evidence>
<dbReference type="Pfam" id="PF00271">
    <property type="entry name" value="Helicase_C"/>
    <property type="match status" value="1"/>
</dbReference>
<dbReference type="GO" id="GO:0005694">
    <property type="term" value="C:chromosome"/>
    <property type="evidence" value="ECO:0007669"/>
    <property type="project" value="TreeGrafter"/>
</dbReference>
<dbReference type="STRING" id="930991.A0A0D0DA59"/>
<dbReference type="GO" id="GO:0043138">
    <property type="term" value="F:3'-5' DNA helicase activity"/>
    <property type="evidence" value="ECO:0007669"/>
    <property type="project" value="UniProtKB-EC"/>
</dbReference>
<evidence type="ECO:0000313" key="7">
    <source>
        <dbReference type="EMBL" id="KIK74080.1"/>
    </source>
</evidence>
<evidence type="ECO:0000259" key="6">
    <source>
        <dbReference type="PROSITE" id="PS51194"/>
    </source>
</evidence>
<evidence type="ECO:0000256" key="2">
    <source>
        <dbReference type="ARBA" id="ARBA00023125"/>
    </source>
</evidence>
<name>A0A0D0DA59_9AGAM</name>